<sequence length="101" mass="11662">MLNFNTQKVRIKLGVARMPLSHKKFLEANVTSKGQVTIPAEIRRRSGIKKNTKVRFNMMEDGTVQMRVIKGCKMEGKEELITTIQDLMDKYKTGIDYLKDK</sequence>
<dbReference type="NCBIfam" id="TIGR01439">
    <property type="entry name" value="lp_hng_hel_AbrB"/>
    <property type="match status" value="1"/>
</dbReference>
<name>A0AB33XVF3_LACRH</name>
<dbReference type="EMBL" id="AMQX01000005">
    <property type="protein sequence ID" value="EKS51407.1"/>
    <property type="molecule type" value="Genomic_DNA"/>
</dbReference>
<dbReference type="GO" id="GO:0003677">
    <property type="term" value="F:DNA binding"/>
    <property type="evidence" value="ECO:0007669"/>
    <property type="project" value="InterPro"/>
</dbReference>
<dbReference type="SUPFAM" id="SSF89447">
    <property type="entry name" value="AbrB/MazE/MraZ-like"/>
    <property type="match status" value="1"/>
</dbReference>
<evidence type="ECO:0000313" key="3">
    <source>
        <dbReference type="Proteomes" id="UP000009352"/>
    </source>
</evidence>
<dbReference type="Pfam" id="PF04014">
    <property type="entry name" value="MazE_antitoxin"/>
    <property type="match status" value="1"/>
</dbReference>
<comment type="caution">
    <text evidence="2">The sequence shown here is derived from an EMBL/GenBank/DDBJ whole genome shotgun (WGS) entry which is preliminary data.</text>
</comment>
<dbReference type="InterPro" id="IPR007159">
    <property type="entry name" value="SpoVT-AbrB_dom"/>
</dbReference>
<dbReference type="SMART" id="SM00966">
    <property type="entry name" value="SpoVT_AbrB"/>
    <property type="match status" value="1"/>
</dbReference>
<feature type="domain" description="SpoVT-AbrB" evidence="1">
    <location>
        <begin position="28"/>
        <end position="72"/>
    </location>
</feature>
<dbReference type="Gene3D" id="2.10.260.10">
    <property type="match status" value="1"/>
</dbReference>
<dbReference type="Proteomes" id="UP000009352">
    <property type="component" value="Unassembled WGS sequence"/>
</dbReference>
<reference evidence="2 3" key="1">
    <citation type="journal article" date="2013" name="Genome Announc.">
        <title>Draft Genome Sequence of Staphylococcus simulans UMC-CNS-990, Isolated from a Case of Chronic Bovine Mastitis.</title>
        <authorList>
            <person name="Calcutt M.J."/>
            <person name="Foecking M.F."/>
            <person name="Hsieh H.Y."/>
            <person name="Perry J."/>
            <person name="Stewart G.C."/>
            <person name="Middleton J.R."/>
        </authorList>
    </citation>
    <scope>NUCLEOTIDE SEQUENCE [LARGE SCALE GENOMIC DNA]</scope>
    <source>
        <strain evidence="2 3">LRHMDP3</strain>
    </source>
</reference>
<dbReference type="InterPro" id="IPR037914">
    <property type="entry name" value="SpoVT-AbrB_sf"/>
</dbReference>
<dbReference type="AlphaFoldDB" id="A0AB33XVF3"/>
<organism evidence="2 3">
    <name type="scientific">Lacticaseibacillus rhamnosus LRHMDP3</name>
    <dbReference type="NCBI Taxonomy" id="1203259"/>
    <lineage>
        <taxon>Bacteria</taxon>
        <taxon>Bacillati</taxon>
        <taxon>Bacillota</taxon>
        <taxon>Bacilli</taxon>
        <taxon>Lactobacillales</taxon>
        <taxon>Lactobacillaceae</taxon>
        <taxon>Lacticaseibacillus</taxon>
    </lineage>
</organism>
<accession>A0AB33XVF3</accession>
<protein>
    <submittedName>
        <fullName evidence="2">AbrB family transcriptional regulator</fullName>
    </submittedName>
</protein>
<evidence type="ECO:0000259" key="1">
    <source>
        <dbReference type="SMART" id="SM00966"/>
    </source>
</evidence>
<gene>
    <name evidence="2" type="ORF">LRHMDP3_1132</name>
</gene>
<proteinExistence type="predicted"/>
<evidence type="ECO:0000313" key="2">
    <source>
        <dbReference type="EMBL" id="EKS51407.1"/>
    </source>
</evidence>